<organism evidence="2 3">
    <name type="scientific">Acanthosepion pharaonis</name>
    <name type="common">Pharaoh cuttlefish</name>
    <name type="synonym">Sepia pharaonis</name>
    <dbReference type="NCBI Taxonomy" id="158019"/>
    <lineage>
        <taxon>Eukaryota</taxon>
        <taxon>Metazoa</taxon>
        <taxon>Spiralia</taxon>
        <taxon>Lophotrochozoa</taxon>
        <taxon>Mollusca</taxon>
        <taxon>Cephalopoda</taxon>
        <taxon>Coleoidea</taxon>
        <taxon>Decapodiformes</taxon>
        <taxon>Sepiida</taxon>
        <taxon>Sepiina</taxon>
        <taxon>Sepiidae</taxon>
        <taxon>Acanthosepion</taxon>
    </lineage>
</organism>
<keyword evidence="1" id="KW-1133">Transmembrane helix</keyword>
<gene>
    <name evidence="2" type="ORF">SPHA_47975</name>
</gene>
<keyword evidence="3" id="KW-1185">Reference proteome</keyword>
<dbReference type="EMBL" id="CAHIKZ030002653">
    <property type="protein sequence ID" value="CAE1290043.1"/>
    <property type="molecule type" value="Genomic_DNA"/>
</dbReference>
<name>A0A812D0M2_ACAPH</name>
<accession>A0A812D0M2</accession>
<dbReference type="AlphaFoldDB" id="A0A812D0M2"/>
<evidence type="ECO:0000313" key="2">
    <source>
        <dbReference type="EMBL" id="CAE1290043.1"/>
    </source>
</evidence>
<keyword evidence="1" id="KW-0472">Membrane</keyword>
<sequence>MGADNRGSSFATLGQLLGTGLLVPFISFLPLSAPFLPGQFLLKCPAPHHRTSTSCFYWGHPAPYFSTGVPLSFPDRLFFSRRGTNSGLVSSVIAGPAYHPVQSQSGLIKSVPYIPFLPVGVGLPIFFLRVLTGFYVHYSIPGAFFCTLPTPESLGPLVSFVSYPFPDPLALFSYLQGLRQPTGPTLKDSPPHVIIMDGVHKSVR</sequence>
<reference evidence="2" key="1">
    <citation type="submission" date="2021-01" db="EMBL/GenBank/DDBJ databases">
        <authorList>
            <person name="Li R."/>
            <person name="Bekaert M."/>
        </authorList>
    </citation>
    <scope>NUCLEOTIDE SEQUENCE</scope>
    <source>
        <strain evidence="2">Farmed</strain>
    </source>
</reference>
<protein>
    <submittedName>
        <fullName evidence="2">SLC6A6</fullName>
    </submittedName>
</protein>
<evidence type="ECO:0000313" key="3">
    <source>
        <dbReference type="Proteomes" id="UP000597762"/>
    </source>
</evidence>
<proteinExistence type="predicted"/>
<keyword evidence="1" id="KW-0812">Transmembrane</keyword>
<feature type="transmembrane region" description="Helical" evidence="1">
    <location>
        <begin position="113"/>
        <end position="131"/>
    </location>
</feature>
<dbReference type="Proteomes" id="UP000597762">
    <property type="component" value="Unassembled WGS sequence"/>
</dbReference>
<evidence type="ECO:0000256" key="1">
    <source>
        <dbReference type="SAM" id="Phobius"/>
    </source>
</evidence>
<comment type="caution">
    <text evidence="2">The sequence shown here is derived from an EMBL/GenBank/DDBJ whole genome shotgun (WGS) entry which is preliminary data.</text>
</comment>
<feature type="transmembrane region" description="Helical" evidence="1">
    <location>
        <begin position="12"/>
        <end position="33"/>
    </location>
</feature>